<evidence type="ECO:0000313" key="2">
    <source>
        <dbReference type="Proteomes" id="UP000694018"/>
    </source>
</evidence>
<accession>A0A8F5BP41</accession>
<proteinExistence type="predicted"/>
<dbReference type="Proteomes" id="UP000694018">
    <property type="component" value="Chromosome"/>
</dbReference>
<reference evidence="1" key="1">
    <citation type="journal article" date="2021" name="Environ. Microbiol.">
        <title>New insights into the diversity and evolution of the archaeal mobilome from three complete genomes of Saccharolobus shibatae.</title>
        <authorList>
            <person name="Medvedeva S."/>
            <person name="Brandt D."/>
            <person name="Cvirkaite-Krupovic V."/>
            <person name="Liu Y."/>
            <person name="Severinov K."/>
            <person name="Ishino S."/>
            <person name="Ishino Y."/>
            <person name="Prangishvili D."/>
            <person name="Kalinowski J."/>
            <person name="Krupovic M."/>
        </authorList>
    </citation>
    <scope>NUCLEOTIDE SEQUENCE</scope>
    <source>
        <strain evidence="1">B12</strain>
    </source>
</reference>
<dbReference type="KEGG" id="sshi:J5U23_01633"/>
<organism evidence="1 2">
    <name type="scientific">Saccharolobus shibatae (strain ATCC 51178 / DSM 5389 / JCM 8931 / NBRC 15437 / B12)</name>
    <name type="common">Sulfolobus shibatae</name>
    <dbReference type="NCBI Taxonomy" id="523848"/>
    <lineage>
        <taxon>Archaea</taxon>
        <taxon>Thermoproteota</taxon>
        <taxon>Thermoprotei</taxon>
        <taxon>Sulfolobales</taxon>
        <taxon>Sulfolobaceae</taxon>
        <taxon>Saccharolobus</taxon>
    </lineage>
</organism>
<gene>
    <name evidence="1" type="ORF">J5U23_01633</name>
</gene>
<sequence length="50" mass="5762">MRELPETTRYMLTILPPHLLGSIFSVSNKHKFVSVGRKRLSNLQILVNLL</sequence>
<name>A0A8F5BP41_SACSH</name>
<protein>
    <submittedName>
        <fullName evidence="1">Uncharacterized protein</fullName>
    </submittedName>
</protein>
<evidence type="ECO:0000313" key="1">
    <source>
        <dbReference type="EMBL" id="QXJ28764.1"/>
    </source>
</evidence>
<dbReference type="EMBL" id="CP077717">
    <property type="protein sequence ID" value="QXJ28764.1"/>
    <property type="molecule type" value="Genomic_DNA"/>
</dbReference>
<dbReference type="AlphaFoldDB" id="A0A8F5BP41"/>